<dbReference type="EMBL" id="CP004025">
    <property type="protein sequence ID" value="AGC41576.1"/>
    <property type="molecule type" value="Genomic_DNA"/>
</dbReference>
<keyword evidence="3" id="KW-1185">Reference proteome</keyword>
<dbReference type="eggNOG" id="ENOG50316W8">
    <property type="taxonomic scope" value="Bacteria"/>
</dbReference>
<keyword evidence="1" id="KW-0732">Signal</keyword>
<evidence type="ECO:0000256" key="1">
    <source>
        <dbReference type="SAM" id="SignalP"/>
    </source>
</evidence>
<feature type="chain" id="PRO_5003983238" description="JAB domain-containing protein" evidence="1">
    <location>
        <begin position="23"/>
        <end position="195"/>
    </location>
</feature>
<dbReference type="PROSITE" id="PS51257">
    <property type="entry name" value="PROKAR_LIPOPROTEIN"/>
    <property type="match status" value="1"/>
</dbReference>
<sequence>MNAPRSPLVLLASLLLGGCAGGGAPSTFWRDDQGRIVVAGPMLGPHDSLTTLAPALCEAIRQRPGATAGNKREGQEYCGLIYQRNHEPAFFASHPASISSPRLLPGGRKSCSLPSVVSDPEAQDIRIHADYHSHPSITTFSNEDLQAARQRYYFRVMFNPICEVYLYDFQERTVYELKDGAFKPSRRITDDRRGE</sequence>
<reference evidence="2 3" key="1">
    <citation type="journal article" date="2013" name="Genome Announc.">
        <title>Complete genome sequence of Myxococcus stipitatus strain DSM 14675, a fruiting myxobacterium.</title>
        <authorList>
            <person name="Huntley S."/>
            <person name="Kneip S."/>
            <person name="Treuner-Lange A."/>
            <person name="Sogaard-Andersen L."/>
        </authorList>
    </citation>
    <scope>NUCLEOTIDE SEQUENCE [LARGE SCALE GENOMIC DNA]</scope>
    <source>
        <strain evidence="3">DSM 14675 / JCM 12634 / Mx s8</strain>
    </source>
</reference>
<evidence type="ECO:0008006" key="4">
    <source>
        <dbReference type="Google" id="ProtNLM"/>
    </source>
</evidence>
<dbReference type="STRING" id="1278073.MYSTI_00217"/>
<dbReference type="AlphaFoldDB" id="L7TYI4"/>
<dbReference type="RefSeq" id="WP_015345839.1">
    <property type="nucleotide sequence ID" value="NC_020126.1"/>
</dbReference>
<dbReference type="HOGENOM" id="CLU_105840_0_0_7"/>
<gene>
    <name evidence="2" type="ordered locus">MYSTI_00217</name>
</gene>
<protein>
    <recommendedName>
        <fullName evidence="4">JAB domain-containing protein</fullName>
    </recommendedName>
</protein>
<proteinExistence type="predicted"/>
<organism evidence="2 3">
    <name type="scientific">Myxococcus stipitatus (strain DSM 14675 / JCM 12634 / Mx s8)</name>
    <dbReference type="NCBI Taxonomy" id="1278073"/>
    <lineage>
        <taxon>Bacteria</taxon>
        <taxon>Pseudomonadati</taxon>
        <taxon>Myxococcota</taxon>
        <taxon>Myxococcia</taxon>
        <taxon>Myxococcales</taxon>
        <taxon>Cystobacterineae</taxon>
        <taxon>Myxococcaceae</taxon>
        <taxon>Myxococcus</taxon>
    </lineage>
</organism>
<name>L7TYI4_MYXSD</name>
<evidence type="ECO:0000313" key="2">
    <source>
        <dbReference type="EMBL" id="AGC41576.1"/>
    </source>
</evidence>
<dbReference type="KEGG" id="msd:MYSTI_00217"/>
<dbReference type="Proteomes" id="UP000011131">
    <property type="component" value="Chromosome"/>
</dbReference>
<feature type="signal peptide" evidence="1">
    <location>
        <begin position="1"/>
        <end position="22"/>
    </location>
</feature>
<accession>L7TYI4</accession>
<dbReference type="PATRIC" id="fig|1278073.3.peg.231"/>
<evidence type="ECO:0000313" key="3">
    <source>
        <dbReference type="Proteomes" id="UP000011131"/>
    </source>
</evidence>